<proteinExistence type="predicted"/>
<feature type="domain" description="D" evidence="4">
    <location>
        <begin position="208"/>
        <end position="247"/>
    </location>
</feature>
<feature type="repeat" description="WD" evidence="2">
    <location>
        <begin position="408"/>
        <end position="436"/>
    </location>
</feature>
<keyword evidence="2" id="KW-0853">WD repeat</keyword>
<name>A0A7T8GQ42_CALRO</name>
<keyword evidence="1" id="KW-0833">Ubl conjugation pathway</keyword>
<evidence type="ECO:0000256" key="1">
    <source>
        <dbReference type="ARBA" id="ARBA00022786"/>
    </source>
</evidence>
<dbReference type="PROSITE" id="PS50082">
    <property type="entry name" value="WD_REPEATS_2"/>
    <property type="match status" value="1"/>
</dbReference>
<evidence type="ECO:0000313" key="5">
    <source>
        <dbReference type="EMBL" id="QQP35854.1"/>
    </source>
</evidence>
<evidence type="ECO:0000259" key="4">
    <source>
        <dbReference type="SMART" id="SM01028"/>
    </source>
</evidence>
<dbReference type="Gene3D" id="6.10.250.1840">
    <property type="match status" value="1"/>
</dbReference>
<dbReference type="OrthoDB" id="19711at2759"/>
<dbReference type="EMBL" id="CP045904">
    <property type="protein sequence ID" value="QQP35854.1"/>
    <property type="molecule type" value="Genomic_DNA"/>
</dbReference>
<sequence length="436" mass="49842">MDINGHLSNGGDLDLLYNPLWFSTFSPDGFKVDSLIQRKEEKRRAKHDVIGLNSPRIYFTNPQREGDTFLGGPSADVRGRSCSLIGGRVVVLPSPPPLPPLIHYSTTQEEEEWRRARKKERKKERKRDRERVYYDCSCFLDMIRICSPKCKFVLWSLLGMESDKMETEDSPLLSPEEGSTSSLGLVSSHSHSQASVSSRYLKEKSICLEHFHSWGEGDQISFVEELLSSMCHYQHGTVDAFLKPMLQRDFISLLPKVGLDHVAEKILGYLSSDSLRSAEVVSTSWSRVISEGMLWKKLIERQVSTDSLWRGLAEKRDWLKYLFKPLPGEDHPPHAFYRQLYPHIIKDIEGIENNWISGKHNLQRINCRSENSKGVYCLQYDDKKIVSGLRDNTIKMWDRSSLCCLRILNGHTGSVLCLQYDENVIISGSSDSTVSH</sequence>
<protein>
    <submittedName>
        <fullName evidence="5">Fbox/WD repeatcontaining protein 1Alike</fullName>
    </submittedName>
</protein>
<evidence type="ECO:0000256" key="2">
    <source>
        <dbReference type="PROSITE-ProRule" id="PRU00221"/>
    </source>
</evidence>
<gene>
    <name evidence="5" type="ORF">FKW44_020779</name>
</gene>
<dbReference type="InterPro" id="IPR001810">
    <property type="entry name" value="F-box_dom"/>
</dbReference>
<keyword evidence="6" id="KW-1185">Reference proteome</keyword>
<dbReference type="AlphaFoldDB" id="A0A7T8GQ42"/>
<dbReference type="PANTHER" id="PTHR14604:SF4">
    <property type="entry name" value="F-BOX DOMAIN-CONTAINING PROTEIN"/>
    <property type="match status" value="1"/>
</dbReference>
<dbReference type="InterPro" id="IPR015943">
    <property type="entry name" value="WD40/YVTN_repeat-like_dom_sf"/>
</dbReference>
<organism evidence="5 6">
    <name type="scientific">Caligus rogercresseyi</name>
    <name type="common">Sea louse</name>
    <dbReference type="NCBI Taxonomy" id="217165"/>
    <lineage>
        <taxon>Eukaryota</taxon>
        <taxon>Metazoa</taxon>
        <taxon>Ecdysozoa</taxon>
        <taxon>Arthropoda</taxon>
        <taxon>Crustacea</taxon>
        <taxon>Multicrustacea</taxon>
        <taxon>Hexanauplia</taxon>
        <taxon>Copepoda</taxon>
        <taxon>Siphonostomatoida</taxon>
        <taxon>Caligidae</taxon>
        <taxon>Caligus</taxon>
    </lineage>
</organism>
<dbReference type="InterPro" id="IPR050995">
    <property type="entry name" value="WD-F-box_domain-protein"/>
</dbReference>
<dbReference type="InterPro" id="IPR036322">
    <property type="entry name" value="WD40_repeat_dom_sf"/>
</dbReference>
<reference evidence="6" key="1">
    <citation type="submission" date="2021-01" db="EMBL/GenBank/DDBJ databases">
        <title>Caligus Genome Assembly.</title>
        <authorList>
            <person name="Gallardo-Escarate C."/>
        </authorList>
    </citation>
    <scope>NUCLEOTIDE SEQUENCE [LARGE SCALE GENOMIC DNA]</scope>
</reference>
<evidence type="ECO:0000313" key="6">
    <source>
        <dbReference type="Proteomes" id="UP000595437"/>
    </source>
</evidence>
<dbReference type="InterPro" id="IPR021977">
    <property type="entry name" value="Beta-TrCP_D"/>
</dbReference>
<dbReference type="Pfam" id="PF12125">
    <property type="entry name" value="Beta-TrCP_D"/>
    <property type="match status" value="1"/>
</dbReference>
<dbReference type="Gene3D" id="1.20.1280.50">
    <property type="match status" value="1"/>
</dbReference>
<dbReference type="Gene3D" id="2.130.10.10">
    <property type="entry name" value="YVTN repeat-like/Quinoprotein amine dehydrogenase"/>
    <property type="match status" value="1"/>
</dbReference>
<dbReference type="Pfam" id="PF00400">
    <property type="entry name" value="WD40"/>
    <property type="match status" value="2"/>
</dbReference>
<dbReference type="SUPFAM" id="SSF81383">
    <property type="entry name" value="F-box domain"/>
    <property type="match status" value="1"/>
</dbReference>
<dbReference type="Proteomes" id="UP000595437">
    <property type="component" value="Chromosome 15"/>
</dbReference>
<dbReference type="SMART" id="SM00320">
    <property type="entry name" value="WD40"/>
    <property type="match status" value="2"/>
</dbReference>
<dbReference type="PROSITE" id="PS50294">
    <property type="entry name" value="WD_REPEATS_REGION"/>
    <property type="match status" value="1"/>
</dbReference>
<accession>A0A7T8GQ42</accession>
<dbReference type="SUPFAM" id="SSF50978">
    <property type="entry name" value="WD40 repeat-like"/>
    <property type="match status" value="1"/>
</dbReference>
<dbReference type="Pfam" id="PF12937">
    <property type="entry name" value="F-box-like"/>
    <property type="match status" value="1"/>
</dbReference>
<dbReference type="InterPro" id="IPR001680">
    <property type="entry name" value="WD40_rpt"/>
</dbReference>
<dbReference type="SMART" id="SM01028">
    <property type="entry name" value="Beta-TrCP_D"/>
    <property type="match status" value="1"/>
</dbReference>
<evidence type="ECO:0000256" key="3">
    <source>
        <dbReference type="SAM" id="MobiDB-lite"/>
    </source>
</evidence>
<dbReference type="PANTHER" id="PTHR14604">
    <property type="entry name" value="WD40 REPEAT PF20"/>
    <property type="match status" value="1"/>
</dbReference>
<feature type="region of interest" description="Disordered" evidence="3">
    <location>
        <begin position="166"/>
        <end position="186"/>
    </location>
</feature>
<dbReference type="InterPro" id="IPR036047">
    <property type="entry name" value="F-box-like_dom_sf"/>
</dbReference>
<dbReference type="GO" id="GO:0046983">
    <property type="term" value="F:protein dimerization activity"/>
    <property type="evidence" value="ECO:0007669"/>
    <property type="project" value="InterPro"/>
</dbReference>